<evidence type="ECO:0000313" key="4">
    <source>
        <dbReference type="JaponicusDB" id="SJAG_04558"/>
    </source>
</evidence>
<dbReference type="GO" id="GO:0071957">
    <property type="term" value="C:old mitotic spindle pole body"/>
    <property type="evidence" value="ECO:0007669"/>
    <property type="project" value="EnsemblFungi"/>
</dbReference>
<dbReference type="Proteomes" id="UP000001744">
    <property type="component" value="Unassembled WGS sequence"/>
</dbReference>
<dbReference type="JaponicusDB" id="SJAG_04558">
    <property type="gene designation" value="kms2"/>
</dbReference>
<dbReference type="VEuPathDB" id="FungiDB:SJAG_04558"/>
<feature type="coiled-coil region" evidence="1">
    <location>
        <begin position="251"/>
        <end position="309"/>
    </location>
</feature>
<keyword evidence="1" id="KW-0175">Coiled coil</keyword>
<feature type="coiled-coil region" evidence="1">
    <location>
        <begin position="174"/>
        <end position="222"/>
    </location>
</feature>
<accession>B6K753</accession>
<evidence type="ECO:0000256" key="1">
    <source>
        <dbReference type="SAM" id="Coils"/>
    </source>
</evidence>
<reference evidence="3 5" key="1">
    <citation type="journal article" date="2011" name="Science">
        <title>Comparative functional genomics of the fission yeasts.</title>
        <authorList>
            <person name="Rhind N."/>
            <person name="Chen Z."/>
            <person name="Yassour M."/>
            <person name="Thompson D.A."/>
            <person name="Haas B.J."/>
            <person name="Habib N."/>
            <person name="Wapinski I."/>
            <person name="Roy S."/>
            <person name="Lin M.F."/>
            <person name="Heiman D.I."/>
            <person name="Young S.K."/>
            <person name="Furuya K."/>
            <person name="Guo Y."/>
            <person name="Pidoux A."/>
            <person name="Chen H.M."/>
            <person name="Robbertse B."/>
            <person name="Goldberg J.M."/>
            <person name="Aoki K."/>
            <person name="Bayne E.H."/>
            <person name="Berlin A.M."/>
            <person name="Desjardins C.A."/>
            <person name="Dobbs E."/>
            <person name="Dukaj L."/>
            <person name="Fan L."/>
            <person name="FitzGerald M.G."/>
            <person name="French C."/>
            <person name="Gujja S."/>
            <person name="Hansen K."/>
            <person name="Keifenheim D."/>
            <person name="Levin J.Z."/>
            <person name="Mosher R.A."/>
            <person name="Mueller C.A."/>
            <person name="Pfiffner J."/>
            <person name="Priest M."/>
            <person name="Russ C."/>
            <person name="Smialowska A."/>
            <person name="Swoboda P."/>
            <person name="Sykes S.M."/>
            <person name="Vaughn M."/>
            <person name="Vengrova S."/>
            <person name="Yoder R."/>
            <person name="Zeng Q."/>
            <person name="Allshire R."/>
            <person name="Baulcombe D."/>
            <person name="Birren B.W."/>
            <person name="Brown W."/>
            <person name="Ekwall K."/>
            <person name="Kellis M."/>
            <person name="Leatherwood J."/>
            <person name="Levin H."/>
            <person name="Margalit H."/>
            <person name="Martienssen R."/>
            <person name="Nieduszynski C.A."/>
            <person name="Spatafora J.W."/>
            <person name="Friedman N."/>
            <person name="Dalgaard J.Z."/>
            <person name="Baumann P."/>
            <person name="Niki H."/>
            <person name="Regev A."/>
            <person name="Nusbaum C."/>
        </authorList>
    </citation>
    <scope>NUCLEOTIDE SEQUENCE [LARGE SCALE GENOMIC DNA]</scope>
    <source>
        <strain evidence="5">yFS275 / FY16936</strain>
    </source>
</reference>
<evidence type="ECO:0000256" key="2">
    <source>
        <dbReference type="SAM" id="Phobius"/>
    </source>
</evidence>
<organism evidence="3 5">
    <name type="scientific">Schizosaccharomyces japonicus (strain yFS275 / FY16936)</name>
    <name type="common">Fission yeast</name>
    <dbReference type="NCBI Taxonomy" id="402676"/>
    <lineage>
        <taxon>Eukaryota</taxon>
        <taxon>Fungi</taxon>
        <taxon>Dikarya</taxon>
        <taxon>Ascomycota</taxon>
        <taxon>Taphrinomycotina</taxon>
        <taxon>Schizosaccharomycetes</taxon>
        <taxon>Schizosaccharomycetales</taxon>
        <taxon>Schizosaccharomycetaceae</taxon>
        <taxon>Schizosaccharomyces</taxon>
    </lineage>
</organism>
<evidence type="ECO:0000313" key="3">
    <source>
        <dbReference type="EMBL" id="EEB09357.1"/>
    </source>
</evidence>
<dbReference type="HOGENOM" id="CLU_593331_0_0_1"/>
<name>B6K753_SCHJY</name>
<sequence length="461" mass="53254">MSQYVPFDRIVDKYEIAGTGKVSIRDFLSIIDEVGALQVDTAPILLDDDQRESAKIFIRNNSDFTVTRDELKSLFFELTGQKPDSIRMQSSRRIRDDKSMKNGLKRREKNDFMLFADGLPSAPYQNTNNIGYLTPRAASPVNPVGHSTPLTLQKPGNSVRLDDTAPMDQDSPVIESLVERIQSQEELLRKKDAEILNNRRQMEHLLEELDTTEAEYKNCLSQAKLWEKKCRESMQESHNLANQLHTVHVEYEEQASKLERLEGILQDFEKERKFELEKLSQQEDLDGSQEKLIRENHSMRTNLTKLQLECDRLSRLLKSKTATDGVRPRGLTPRFTQTSIQECLDITGVPSIGSIPQEQQLVSNLGLLVKELNDQRLIIEKLRRLRHSNSNAHKKSSWLFSSLQSMIPFGKHSYKHYIFLSFFLIVGLYILCLFIFKIGLFYNWSVLDPFQPKDTYVWPPS</sequence>
<protein>
    <submittedName>
        <fullName evidence="3">Spindle pole body protein Kms2</fullName>
    </submittedName>
</protein>
<dbReference type="RefSeq" id="XP_002175650.1">
    <property type="nucleotide sequence ID" value="XM_002175614.1"/>
</dbReference>
<dbReference type="STRING" id="402676.B6K753"/>
<dbReference type="GeneID" id="7051913"/>
<keyword evidence="2" id="KW-1133">Transmembrane helix</keyword>
<dbReference type="GO" id="GO:0140480">
    <property type="term" value="P:mitotic spindle pole body insertion into the nuclear envelope"/>
    <property type="evidence" value="ECO:0007669"/>
    <property type="project" value="EnsemblFungi"/>
</dbReference>
<dbReference type="GO" id="GO:0034993">
    <property type="term" value="C:meiotic nuclear membrane microtubule tethering complex"/>
    <property type="evidence" value="ECO:0007669"/>
    <property type="project" value="EnsemblFungi"/>
</dbReference>
<evidence type="ECO:0000313" key="5">
    <source>
        <dbReference type="Proteomes" id="UP000001744"/>
    </source>
</evidence>
<dbReference type="GO" id="GO:0061496">
    <property type="term" value="C:half bridge of mitotic spindle pole body"/>
    <property type="evidence" value="ECO:0007669"/>
    <property type="project" value="EnsemblFungi"/>
</dbReference>
<keyword evidence="2" id="KW-0472">Membrane</keyword>
<dbReference type="AlphaFoldDB" id="B6K753"/>
<dbReference type="EMBL" id="KE651168">
    <property type="protein sequence ID" value="EEB09357.1"/>
    <property type="molecule type" value="Genomic_DNA"/>
</dbReference>
<dbReference type="OMA" id="ACKSCYT"/>
<keyword evidence="5" id="KW-1185">Reference proteome</keyword>
<dbReference type="GO" id="GO:1903087">
    <property type="term" value="P:mitotic spindle pole body duplication"/>
    <property type="evidence" value="ECO:0007669"/>
    <property type="project" value="EnsemblFungi"/>
</dbReference>
<dbReference type="OrthoDB" id="5362292at2759"/>
<keyword evidence="2" id="KW-0812">Transmembrane</keyword>
<gene>
    <name evidence="4" type="primary">kms2</name>
    <name evidence="3" type="ORF">SJAG_04558</name>
</gene>
<proteinExistence type="predicted"/>
<feature type="transmembrane region" description="Helical" evidence="2">
    <location>
        <begin position="417"/>
        <end position="442"/>
    </location>
</feature>